<sequence>MQRWLEYESGQAWCESSYSKYQTIPFVAEFANTVTNLPIIVLPMVNALLLRRYIREANAFVFLPNLLLTINGIFSAYYHATLNLFGQLVDELSLLWLINICVIAYLPIMKCYPMRFKDRVSGIRWAIAGVTTLISALCFLKPSLNAFALMTLSIPVAFMIYQEGIKSVGGVEKVPEAEKLTWRVFTLWTLASACWFSDKMLCDLWLYLGTPYLHALFHLMSSVAAYHLFIMFSLLDIKRRSHEHNFVAEIKYFPFRSGKFSSFAYISLKEKHNCSVEGSKSVTE</sequence>
<dbReference type="AlphaFoldDB" id="A0AAD4N1Q0"/>
<evidence type="ECO:0000256" key="8">
    <source>
        <dbReference type="PIRSR" id="PIRSR608901-2"/>
    </source>
</evidence>
<accession>A0AAD4N1Q0</accession>
<evidence type="ECO:0000256" key="6">
    <source>
        <dbReference type="ARBA" id="ARBA00023136"/>
    </source>
</evidence>
<proteinExistence type="inferred from homology"/>
<comment type="caution">
    <text evidence="9">Lacks conserved residue(s) required for the propagation of feature annotation.</text>
</comment>
<feature type="binding site" evidence="8">
    <location>
        <position position="79"/>
    </location>
    <ligand>
        <name>Zn(2+)</name>
        <dbReference type="ChEBI" id="CHEBI:29105"/>
        <note>catalytic</note>
    </ligand>
</feature>
<dbReference type="EC" id="3.5.1.-" evidence="9"/>
<dbReference type="EMBL" id="JAKKPZ010000021">
    <property type="protein sequence ID" value="KAI1711623.1"/>
    <property type="molecule type" value="Genomic_DNA"/>
</dbReference>
<keyword evidence="9" id="KW-0443">Lipid metabolism</keyword>
<feature type="binding site" evidence="7">
    <location>
        <position position="29"/>
    </location>
    <ligand>
        <name>Ca(2+)</name>
        <dbReference type="ChEBI" id="CHEBI:29108"/>
    </ligand>
</feature>
<dbReference type="Pfam" id="PF05875">
    <property type="entry name" value="Ceramidase"/>
    <property type="match status" value="1"/>
</dbReference>
<gene>
    <name evidence="10" type="ORF">DdX_10085</name>
</gene>
<keyword evidence="8" id="KW-0862">Zinc</keyword>
<feature type="binding site" evidence="7">
    <location>
        <position position="15"/>
    </location>
    <ligand>
        <name>Ca(2+)</name>
        <dbReference type="ChEBI" id="CHEBI:29108"/>
    </ligand>
</feature>
<dbReference type="GO" id="GO:0046872">
    <property type="term" value="F:metal ion binding"/>
    <property type="evidence" value="ECO:0007669"/>
    <property type="project" value="UniProtKB-KW"/>
</dbReference>
<feature type="transmembrane region" description="Helical" evidence="9">
    <location>
        <begin position="121"/>
        <end position="140"/>
    </location>
</feature>
<dbReference type="GO" id="GO:0016811">
    <property type="term" value="F:hydrolase activity, acting on carbon-nitrogen (but not peptide) bonds, in linear amides"/>
    <property type="evidence" value="ECO:0007669"/>
    <property type="project" value="InterPro"/>
</dbReference>
<keyword evidence="7" id="KW-0479">Metal-binding</keyword>
<dbReference type="InterPro" id="IPR008901">
    <property type="entry name" value="ACER"/>
</dbReference>
<comment type="caution">
    <text evidence="10">The sequence shown here is derived from an EMBL/GenBank/DDBJ whole genome shotgun (WGS) entry which is preliminary data.</text>
</comment>
<evidence type="ECO:0000313" key="10">
    <source>
        <dbReference type="EMBL" id="KAI1711623.1"/>
    </source>
</evidence>
<feature type="binding site" evidence="8">
    <location>
        <position position="218"/>
    </location>
    <ligand>
        <name>Zn(2+)</name>
        <dbReference type="ChEBI" id="CHEBI:29105"/>
        <note>catalytic</note>
    </ligand>
</feature>
<keyword evidence="3 9" id="KW-0812">Transmembrane</keyword>
<organism evidence="10 11">
    <name type="scientific">Ditylenchus destructor</name>
    <dbReference type="NCBI Taxonomy" id="166010"/>
    <lineage>
        <taxon>Eukaryota</taxon>
        <taxon>Metazoa</taxon>
        <taxon>Ecdysozoa</taxon>
        <taxon>Nematoda</taxon>
        <taxon>Chromadorea</taxon>
        <taxon>Rhabditida</taxon>
        <taxon>Tylenchina</taxon>
        <taxon>Tylenchomorpha</taxon>
        <taxon>Sphaerularioidea</taxon>
        <taxon>Anguinidae</taxon>
        <taxon>Anguininae</taxon>
        <taxon>Ditylenchus</taxon>
    </lineage>
</organism>
<feature type="binding site" evidence="7">
    <location>
        <position position="13"/>
    </location>
    <ligand>
        <name>Ca(2+)</name>
        <dbReference type="ChEBI" id="CHEBI:29108"/>
    </ligand>
</feature>
<feature type="transmembrane region" description="Helical" evidence="9">
    <location>
        <begin position="92"/>
        <end position="109"/>
    </location>
</feature>
<feature type="transmembrane region" description="Helical" evidence="9">
    <location>
        <begin position="30"/>
        <end position="50"/>
    </location>
</feature>
<comment type="similarity">
    <text evidence="2 9">Belongs to the alkaline ceramidase family.</text>
</comment>
<dbReference type="PANTHER" id="PTHR46139:SF3">
    <property type="entry name" value="ALKALINE CERAMIDASE"/>
    <property type="match status" value="1"/>
</dbReference>
<protein>
    <recommendedName>
        <fullName evidence="9">Alkaline ceramidase</fullName>
        <ecNumber evidence="9">3.5.1.-</ecNumber>
    </recommendedName>
</protein>
<evidence type="ECO:0000256" key="5">
    <source>
        <dbReference type="ARBA" id="ARBA00022989"/>
    </source>
</evidence>
<dbReference type="GO" id="GO:0016020">
    <property type="term" value="C:membrane"/>
    <property type="evidence" value="ECO:0007669"/>
    <property type="project" value="UniProtKB-SubCell"/>
</dbReference>
<keyword evidence="11" id="KW-1185">Reference proteome</keyword>
<dbReference type="PANTHER" id="PTHR46139">
    <property type="entry name" value="ALKALINE CERAMIDASE"/>
    <property type="match status" value="1"/>
</dbReference>
<feature type="transmembrane region" description="Helical" evidence="9">
    <location>
        <begin position="57"/>
        <end position="80"/>
    </location>
</feature>
<evidence type="ECO:0000256" key="7">
    <source>
        <dbReference type="PIRSR" id="PIRSR608901-1"/>
    </source>
</evidence>
<feature type="transmembrane region" description="Helical" evidence="9">
    <location>
        <begin position="212"/>
        <end position="235"/>
    </location>
</feature>
<evidence type="ECO:0000313" key="11">
    <source>
        <dbReference type="Proteomes" id="UP001201812"/>
    </source>
</evidence>
<reference evidence="10" key="1">
    <citation type="submission" date="2022-01" db="EMBL/GenBank/DDBJ databases">
        <title>Genome Sequence Resource for Two Populations of Ditylenchus destructor, the Migratory Endoparasitic Phytonematode.</title>
        <authorList>
            <person name="Zhang H."/>
            <person name="Lin R."/>
            <person name="Xie B."/>
        </authorList>
    </citation>
    <scope>NUCLEOTIDE SEQUENCE</scope>
    <source>
        <strain evidence="10">BazhouSP</strain>
    </source>
</reference>
<comment type="cofactor">
    <cofactor evidence="8">
        <name>Zn(2+)</name>
        <dbReference type="ChEBI" id="CHEBI:29105"/>
    </cofactor>
</comment>
<feature type="binding site" evidence="8">
    <location>
        <position position="214"/>
    </location>
    <ligand>
        <name>Zn(2+)</name>
        <dbReference type="ChEBI" id="CHEBI:29105"/>
        <note>catalytic</note>
    </ligand>
</feature>
<evidence type="ECO:0000256" key="9">
    <source>
        <dbReference type="RuleBase" id="RU364079"/>
    </source>
</evidence>
<name>A0AAD4N1Q0_9BILA</name>
<dbReference type="GO" id="GO:0046514">
    <property type="term" value="P:ceramide catabolic process"/>
    <property type="evidence" value="ECO:0007669"/>
    <property type="project" value="TreeGrafter"/>
</dbReference>
<evidence type="ECO:0000256" key="4">
    <source>
        <dbReference type="ARBA" id="ARBA00022801"/>
    </source>
</evidence>
<dbReference type="Proteomes" id="UP001201812">
    <property type="component" value="Unassembled WGS sequence"/>
</dbReference>
<keyword evidence="4 9" id="KW-0378">Hydrolase</keyword>
<evidence type="ECO:0000256" key="1">
    <source>
        <dbReference type="ARBA" id="ARBA00004141"/>
    </source>
</evidence>
<keyword evidence="6 9" id="KW-0472">Membrane</keyword>
<evidence type="ECO:0000256" key="2">
    <source>
        <dbReference type="ARBA" id="ARBA00009780"/>
    </source>
</evidence>
<keyword evidence="5 9" id="KW-1133">Transmembrane helix</keyword>
<comment type="function">
    <text evidence="9">Hydrolyzes the sphingolipid ceramide into sphingosine and free fatty acid.</text>
</comment>
<comment type="subcellular location">
    <subcellularLocation>
        <location evidence="1">Membrane</location>
        <topology evidence="1">Multi-pass membrane protein</topology>
    </subcellularLocation>
</comment>
<evidence type="ECO:0000256" key="3">
    <source>
        <dbReference type="ARBA" id="ARBA00022692"/>
    </source>
</evidence>
<keyword evidence="7" id="KW-0106">Calcium</keyword>